<proteinExistence type="predicted"/>
<accession>A0ABV5S5Z3</accession>
<gene>
    <name evidence="1" type="ORF">ACFFSA_28765</name>
</gene>
<dbReference type="EMBL" id="JBHMBW010000027">
    <property type="protein sequence ID" value="MFB9627096.1"/>
    <property type="molecule type" value="Genomic_DNA"/>
</dbReference>
<evidence type="ECO:0000313" key="1">
    <source>
        <dbReference type="EMBL" id="MFB9627096.1"/>
    </source>
</evidence>
<dbReference type="Proteomes" id="UP001589532">
    <property type="component" value="Unassembled WGS sequence"/>
</dbReference>
<evidence type="ECO:0008006" key="3">
    <source>
        <dbReference type="Google" id="ProtNLM"/>
    </source>
</evidence>
<organism evidence="1 2">
    <name type="scientific">Nonomuraea helvata</name>
    <dbReference type="NCBI Taxonomy" id="37484"/>
    <lineage>
        <taxon>Bacteria</taxon>
        <taxon>Bacillati</taxon>
        <taxon>Actinomycetota</taxon>
        <taxon>Actinomycetes</taxon>
        <taxon>Streptosporangiales</taxon>
        <taxon>Streptosporangiaceae</taxon>
        <taxon>Nonomuraea</taxon>
    </lineage>
</organism>
<dbReference type="RefSeq" id="WP_344988944.1">
    <property type="nucleotide sequence ID" value="NZ_BAAAXV010000004.1"/>
</dbReference>
<evidence type="ECO:0000313" key="2">
    <source>
        <dbReference type="Proteomes" id="UP001589532"/>
    </source>
</evidence>
<keyword evidence="2" id="KW-1185">Reference proteome</keyword>
<name>A0ABV5S5Z3_9ACTN</name>
<comment type="caution">
    <text evidence="1">The sequence shown here is derived from an EMBL/GenBank/DDBJ whole genome shotgun (WGS) entry which is preliminary data.</text>
</comment>
<reference evidence="1 2" key="1">
    <citation type="submission" date="2024-09" db="EMBL/GenBank/DDBJ databases">
        <authorList>
            <person name="Sun Q."/>
            <person name="Mori K."/>
        </authorList>
    </citation>
    <scope>NUCLEOTIDE SEQUENCE [LARGE SCALE GENOMIC DNA]</scope>
    <source>
        <strain evidence="1 2">JCM 3143</strain>
    </source>
</reference>
<protein>
    <recommendedName>
        <fullName evidence="3">Glycosyltransferase family 2 protein</fullName>
    </recommendedName>
</protein>
<sequence>MPPLVAVIGPVEPELLAAFTAHYQRLGITAFHLAFHFPDHVPSSVKTPLLKAAAALNGPPPILSEGPWHEHLHAQLRDELRAAAGNGWHLIADSDEFHAYPAPLPEMIAAAQAAGTLTVGGVLLDRVTADGSLATWDPAIGLDVSYPLGGFLTGLLLGGDPRKIVLADSRVDLALGSHRSPGHKPVNTPVPVHHFKWRRGIEQDLQRRITLHTAGTWREIGPAIRTEAARLLEHLQAHGERIHTAGPIPFYPVDLATTPPWWPHACADLLDRWRPPGSGPS</sequence>